<dbReference type="Pfam" id="PF00092">
    <property type="entry name" value="VWA"/>
    <property type="match status" value="1"/>
</dbReference>
<dbReference type="STRING" id="158441.A0A226DUB4"/>
<proteinExistence type="predicted"/>
<dbReference type="Gene3D" id="3.40.50.410">
    <property type="entry name" value="von Willebrand factor, type A domain"/>
    <property type="match status" value="1"/>
</dbReference>
<evidence type="ECO:0000259" key="1">
    <source>
        <dbReference type="PROSITE" id="PS50234"/>
    </source>
</evidence>
<dbReference type="Proteomes" id="UP000198287">
    <property type="component" value="Unassembled WGS sequence"/>
</dbReference>
<organism evidence="2 3">
    <name type="scientific">Folsomia candida</name>
    <name type="common">Springtail</name>
    <dbReference type="NCBI Taxonomy" id="158441"/>
    <lineage>
        <taxon>Eukaryota</taxon>
        <taxon>Metazoa</taxon>
        <taxon>Ecdysozoa</taxon>
        <taxon>Arthropoda</taxon>
        <taxon>Hexapoda</taxon>
        <taxon>Collembola</taxon>
        <taxon>Entomobryomorpha</taxon>
        <taxon>Isotomoidea</taxon>
        <taxon>Isotomidae</taxon>
        <taxon>Proisotominae</taxon>
        <taxon>Folsomia</taxon>
    </lineage>
</organism>
<comment type="caution">
    <text evidence="2">The sequence shown here is derived from an EMBL/GenBank/DDBJ whole genome shotgun (WGS) entry which is preliminary data.</text>
</comment>
<dbReference type="InterPro" id="IPR002035">
    <property type="entry name" value="VWF_A"/>
</dbReference>
<dbReference type="EMBL" id="LNIX01000011">
    <property type="protein sequence ID" value="OXA49085.1"/>
    <property type="molecule type" value="Genomic_DNA"/>
</dbReference>
<evidence type="ECO:0000313" key="2">
    <source>
        <dbReference type="EMBL" id="OXA49085.1"/>
    </source>
</evidence>
<sequence length="157" mass="16960">MLRWLTNENGTIPIPCYETNDLYIVLDASGSISPADFVLAKEFIVKLISAFAVHDKNKIGMSTFSSSVNPVVSLNFVADWDTLKAQILGAAHSKGGTNTHLALDSAIAQTVPLRRTDIPQNVVVLTDGMSNNMPLTTEAAHTSVRIFRIGTSPIPHD</sequence>
<gene>
    <name evidence="2" type="ORF">Fcan01_16389</name>
</gene>
<dbReference type="SUPFAM" id="SSF53300">
    <property type="entry name" value="vWA-like"/>
    <property type="match status" value="1"/>
</dbReference>
<dbReference type="OrthoDB" id="10256829at2759"/>
<keyword evidence="3" id="KW-1185">Reference proteome</keyword>
<reference evidence="2 3" key="1">
    <citation type="submission" date="2015-12" db="EMBL/GenBank/DDBJ databases">
        <title>The genome of Folsomia candida.</title>
        <authorList>
            <person name="Faddeeva A."/>
            <person name="Derks M.F."/>
            <person name="Anvar Y."/>
            <person name="Smit S."/>
            <person name="Van Straalen N."/>
            <person name="Roelofs D."/>
        </authorList>
    </citation>
    <scope>NUCLEOTIDE SEQUENCE [LARGE SCALE GENOMIC DNA]</scope>
    <source>
        <strain evidence="2 3">VU population</strain>
        <tissue evidence="2">Whole body</tissue>
    </source>
</reference>
<dbReference type="CDD" id="cd00198">
    <property type="entry name" value="vWFA"/>
    <property type="match status" value="1"/>
</dbReference>
<evidence type="ECO:0000313" key="3">
    <source>
        <dbReference type="Proteomes" id="UP000198287"/>
    </source>
</evidence>
<protein>
    <submittedName>
        <fullName evidence="2">Collagen alpha-4(VI) chain</fullName>
    </submittedName>
</protein>
<dbReference type="PANTHER" id="PTHR24020">
    <property type="entry name" value="COLLAGEN ALPHA"/>
    <property type="match status" value="1"/>
</dbReference>
<dbReference type="PANTHER" id="PTHR24020:SF20">
    <property type="entry name" value="PH DOMAIN-CONTAINING PROTEIN"/>
    <property type="match status" value="1"/>
</dbReference>
<accession>A0A226DUB4</accession>
<dbReference type="GO" id="GO:0005581">
    <property type="term" value="C:collagen trimer"/>
    <property type="evidence" value="ECO:0007669"/>
    <property type="project" value="UniProtKB-KW"/>
</dbReference>
<dbReference type="InterPro" id="IPR036465">
    <property type="entry name" value="vWFA_dom_sf"/>
</dbReference>
<dbReference type="SMART" id="SM00327">
    <property type="entry name" value="VWA"/>
    <property type="match status" value="1"/>
</dbReference>
<feature type="domain" description="VWFA" evidence="1">
    <location>
        <begin position="21"/>
        <end position="157"/>
    </location>
</feature>
<dbReference type="AlphaFoldDB" id="A0A226DUB4"/>
<dbReference type="InterPro" id="IPR050525">
    <property type="entry name" value="ECM_Assembly_Org"/>
</dbReference>
<name>A0A226DUB4_FOLCA</name>
<dbReference type="PROSITE" id="PS50234">
    <property type="entry name" value="VWFA"/>
    <property type="match status" value="1"/>
</dbReference>
<keyword evidence="2" id="KW-0176">Collagen</keyword>